<dbReference type="GO" id="GO:0031419">
    <property type="term" value="F:cobalamin binding"/>
    <property type="evidence" value="ECO:0007669"/>
    <property type="project" value="UniProtKB-KW"/>
</dbReference>
<name>R4T814_9CAUD</name>
<dbReference type="PANTHER" id="PTHR43371">
    <property type="entry name" value="VITAMIN B12-DEPENDENT RIBONUCLEOTIDE REDUCTASE"/>
    <property type="match status" value="1"/>
</dbReference>
<keyword evidence="7" id="KW-0547">Nucleotide-binding</keyword>
<evidence type="ECO:0000313" key="18">
    <source>
        <dbReference type="EMBL" id="AGM11889.1"/>
    </source>
</evidence>
<dbReference type="GO" id="GO:0004748">
    <property type="term" value="F:ribonucleoside-diphosphate reductase activity, thioredoxin disulfide as acceptor"/>
    <property type="evidence" value="ECO:0007669"/>
    <property type="project" value="UniProtKB-EC"/>
</dbReference>
<evidence type="ECO:0000256" key="6">
    <source>
        <dbReference type="ARBA" id="ARBA00022634"/>
    </source>
</evidence>
<dbReference type="OrthoDB" id="2980at10239"/>
<comment type="catalytic activity">
    <reaction evidence="13">
        <text>a 2'-deoxyribonucleoside 5'-diphosphate + [thioredoxin]-disulfide + H2O = a ribonucleoside 5'-diphosphate + [thioredoxin]-dithiol</text>
        <dbReference type="Rhea" id="RHEA:23252"/>
        <dbReference type="Rhea" id="RHEA-COMP:10698"/>
        <dbReference type="Rhea" id="RHEA-COMP:10700"/>
        <dbReference type="ChEBI" id="CHEBI:15377"/>
        <dbReference type="ChEBI" id="CHEBI:29950"/>
        <dbReference type="ChEBI" id="CHEBI:50058"/>
        <dbReference type="ChEBI" id="CHEBI:57930"/>
        <dbReference type="ChEBI" id="CHEBI:73316"/>
        <dbReference type="EC" id="1.17.4.1"/>
    </reaction>
</comment>
<feature type="domain" description="TSCPD" evidence="17">
    <location>
        <begin position="810"/>
        <end position="913"/>
    </location>
</feature>
<dbReference type="Proteomes" id="UP000202086">
    <property type="component" value="Segment"/>
</dbReference>
<evidence type="ECO:0000256" key="12">
    <source>
        <dbReference type="ARBA" id="ARBA00033050"/>
    </source>
</evidence>
<proteinExistence type="inferred from homology"/>
<evidence type="ECO:0000259" key="15">
    <source>
        <dbReference type="Pfam" id="PF00317"/>
    </source>
</evidence>
<dbReference type="PRINTS" id="PR01183">
    <property type="entry name" value="RIBORDTASEM1"/>
</dbReference>
<keyword evidence="10" id="KW-0170">Cobalt</keyword>
<dbReference type="EMBL" id="KC292029">
    <property type="protein sequence ID" value="AGM11889.1"/>
    <property type="molecule type" value="Genomic_DNA"/>
</dbReference>
<comment type="function">
    <text evidence="11">Catalyzes the reduction of ribonucleotides to deoxyribonucleotides. May function to provide a pool of deoxyribonucleotide precursors for DNA repair during oxygen limitation and/or for immediate growth after restoration of oxygen.</text>
</comment>
<dbReference type="Pfam" id="PF00317">
    <property type="entry name" value="Ribonuc_red_lgN"/>
    <property type="match status" value="1"/>
</dbReference>
<feature type="domain" description="Ribonucleotide reductase large subunit N-terminal" evidence="15">
    <location>
        <begin position="37"/>
        <end position="160"/>
    </location>
</feature>
<dbReference type="CDD" id="cd02888">
    <property type="entry name" value="RNR_II_dimer"/>
    <property type="match status" value="1"/>
</dbReference>
<sequence length="982" mass="108165">MTENSQNLANLSPEDVVLPAKRYDSPTLEERMSENAYNNILPARYQMKDETGEIVEEQEDVFERVAENIALGDVPHMPGIIEVGPSEFRPEFLDEFPDGETQVEVTEDNVKYLDYESVSEVLAPEARRDLESTKDEFQDLMERLAFIPNTPTLINAGDELQQLSACFVNSPEDDMESIHDTAKEAALTFQSGGGMGYAFSRLRPYGDAVGSTGGIASGPITFMRTYDQMCKTIAQGGTRRGAQMGVMSVDHPDIIQFIHAKNKDVSLALSLGLNDPKDPTNTSFTEALDEARGLIEDGKVPNFLRNAIEQHLSNFNISVGVTHRFMEALEAGEDYTFINPRTDEPHVASQETKELWSRYDLGHHVSVGEPLSVPAEDVWDHIVEGAYENGEPGVIFLDEVNDEHSFDVDEHPEHEIIATNPCGEQPLEEYEACNLAHINLSTVVTEGAPDWREVRPEYLEGTEDEWMDEELERHVREFLDDAIDWEAFDRRIYSGTHFLDNVVTMSDFPIPEIEETVSSLRKVGLGIMGYAQMLVQIGVPYGTPAGNEVARQLMQYINHESKAESHHLADDRGAFDEYEKSKYANPTQYPEWFESHVGLDPSDWEDGFEVRNHNTTTIAPTGTTSMLGNTSGGCEPIYSVANLKNVSQDIQGEDELVQFDDYFLRVLEANGVNVEKTKKEAYELLMSEDGFDGAHQLSTVPDAIADLFVTTSDLSGREHASVQCAFQEGVDSAISKTVNFPSTASREDVREVYEYIHANGGKGVTVYVDGTRSKQVLSTSSNKADTEDTDDEEPESASSDDAQTPRPRPRPDVLDSTVYPVNTGYGELNVFVNEDNAGDPFEVFAEIGKSGGFTHSFTEAVGRLVSLALRSGIPPEEVIDQLDGIRSPKTGWNTGGQQIQSIPDAVAHALKQHDEGGDDSLDSDPGVEAGETALPNGGQQETAGSTTALENGESPECQDCGSMSLNYSEGCKTCEACGWSEC</sequence>
<evidence type="ECO:0000256" key="8">
    <source>
        <dbReference type="ARBA" id="ARBA00023002"/>
    </source>
</evidence>
<evidence type="ECO:0000256" key="11">
    <source>
        <dbReference type="ARBA" id="ARBA00025437"/>
    </source>
</evidence>
<evidence type="ECO:0000256" key="14">
    <source>
        <dbReference type="SAM" id="MobiDB-lite"/>
    </source>
</evidence>
<dbReference type="Gene3D" id="3.20.70.20">
    <property type="match status" value="1"/>
</dbReference>
<dbReference type="RefSeq" id="YP_008059588.1">
    <property type="nucleotide sequence ID" value="NC_021330.1"/>
</dbReference>
<dbReference type="InterPro" id="IPR050862">
    <property type="entry name" value="RdRp_reductase_class-2"/>
</dbReference>
<dbReference type="InterPro" id="IPR000788">
    <property type="entry name" value="RNR_lg_C"/>
</dbReference>
<evidence type="ECO:0000256" key="4">
    <source>
        <dbReference type="ARBA" id="ARBA00014409"/>
    </source>
</evidence>
<evidence type="ECO:0000313" key="19">
    <source>
        <dbReference type="Proteomes" id="UP000202086"/>
    </source>
</evidence>
<comment type="similarity">
    <text evidence="2">Belongs to the ribonucleoside diphosphate reductase class-2 family.</text>
</comment>
<evidence type="ECO:0000256" key="7">
    <source>
        <dbReference type="ARBA" id="ARBA00022741"/>
    </source>
</evidence>
<dbReference type="InterPro" id="IPR013344">
    <property type="entry name" value="RNR_NrdJ/NrdZ"/>
</dbReference>
<dbReference type="GeneID" id="16193530"/>
<evidence type="ECO:0000256" key="10">
    <source>
        <dbReference type="ARBA" id="ARBA00023285"/>
    </source>
</evidence>
<keyword evidence="8" id="KW-0560">Oxidoreductase</keyword>
<keyword evidence="6" id="KW-0237">DNA synthesis</keyword>
<evidence type="ECO:0000256" key="1">
    <source>
        <dbReference type="ARBA" id="ARBA00001922"/>
    </source>
</evidence>
<evidence type="ECO:0000259" key="16">
    <source>
        <dbReference type="Pfam" id="PF02867"/>
    </source>
</evidence>
<dbReference type="GO" id="GO:0005524">
    <property type="term" value="F:ATP binding"/>
    <property type="evidence" value="ECO:0007669"/>
    <property type="project" value="InterPro"/>
</dbReference>
<dbReference type="GO" id="GO:0071897">
    <property type="term" value="P:DNA biosynthetic process"/>
    <property type="evidence" value="ECO:0007669"/>
    <property type="project" value="UniProtKB-KW"/>
</dbReference>
<evidence type="ECO:0000259" key="17">
    <source>
        <dbReference type="Pfam" id="PF12637"/>
    </source>
</evidence>
<dbReference type="InterPro" id="IPR024434">
    <property type="entry name" value="TSCPD_dom"/>
</dbReference>
<feature type="region of interest" description="Disordered" evidence="14">
    <location>
        <begin position="776"/>
        <end position="817"/>
    </location>
</feature>
<evidence type="ECO:0000256" key="2">
    <source>
        <dbReference type="ARBA" id="ARBA00007405"/>
    </source>
</evidence>
<dbReference type="PANTHER" id="PTHR43371:SF1">
    <property type="entry name" value="RIBONUCLEOSIDE-DIPHOSPHATE REDUCTASE"/>
    <property type="match status" value="1"/>
</dbReference>
<evidence type="ECO:0000256" key="3">
    <source>
        <dbReference type="ARBA" id="ARBA00012274"/>
    </source>
</evidence>
<accession>R4T814</accession>
<feature type="compositionally biased region" description="Polar residues" evidence="14">
    <location>
        <begin position="937"/>
        <end position="949"/>
    </location>
</feature>
<dbReference type="SUPFAM" id="SSF51998">
    <property type="entry name" value="PFL-like glycyl radical enzymes"/>
    <property type="match status" value="1"/>
</dbReference>
<feature type="domain" description="Ribonucleotide reductase large subunit C-terminal" evidence="16">
    <location>
        <begin position="164"/>
        <end position="767"/>
    </location>
</feature>
<feature type="region of interest" description="Disordered" evidence="14">
    <location>
        <begin position="913"/>
        <end position="955"/>
    </location>
</feature>
<evidence type="ECO:0000256" key="9">
    <source>
        <dbReference type="ARBA" id="ARBA00023157"/>
    </source>
</evidence>
<keyword evidence="19" id="KW-1185">Reference proteome</keyword>
<dbReference type="InterPro" id="IPR013509">
    <property type="entry name" value="RNR_lsu_N"/>
</dbReference>
<reference evidence="18 19" key="1">
    <citation type="submission" date="2012-12" db="EMBL/GenBank/DDBJ databases">
        <authorList>
            <person name="Sencilo A."/>
            <person name="Jacobs-Sera D."/>
            <person name="Russell D.A."/>
            <person name="Ko C."/>
            <person name="Atanasova N."/>
            <person name="Osterlund E."/>
            <person name="Oksanen H.M."/>
            <person name="Bamford D.H."/>
            <person name="Hatfull G.F."/>
            <person name="Roine E."/>
            <person name="Hendrix R.W."/>
        </authorList>
    </citation>
    <scope>NUCLEOTIDE SEQUENCE [LARGE SCALE GENOMIC DNA]</scope>
</reference>
<organism evidence="18 19">
    <name type="scientific">Haloarcula californiae tailed virus 1</name>
    <dbReference type="NCBI Taxonomy" id="1273746"/>
    <lineage>
        <taxon>Viruses</taxon>
        <taxon>Duplodnaviria</taxon>
        <taxon>Heunggongvirae</taxon>
        <taxon>Uroviricota</taxon>
        <taxon>Caudoviricetes</taxon>
        <taxon>Thumleimavirales</taxon>
        <taxon>Druskaviridae</taxon>
        <taxon>Hacavirus</taxon>
        <taxon>Hacavirus italiense</taxon>
        <taxon>Hacavirus HCTV1</taxon>
    </lineage>
</organism>
<dbReference type="NCBIfam" id="TIGR02504">
    <property type="entry name" value="NrdJ_Z"/>
    <property type="match status" value="1"/>
</dbReference>
<dbReference type="KEGG" id="vg:16193530"/>
<keyword evidence="5" id="KW-0846">Cobalamin</keyword>
<comment type="cofactor">
    <cofactor evidence="1">
        <name>adenosylcob(III)alamin</name>
        <dbReference type="ChEBI" id="CHEBI:18408"/>
    </cofactor>
</comment>
<protein>
    <recommendedName>
        <fullName evidence="4">Vitamin B12-dependent ribonucleotide reductase</fullName>
        <ecNumber evidence="3">1.17.4.1</ecNumber>
    </recommendedName>
    <alternativeName>
        <fullName evidence="12">Ribonucleoside-diphosphate reductase NrdJ</fullName>
    </alternativeName>
</protein>
<dbReference type="Pfam" id="PF12637">
    <property type="entry name" value="TSCPD"/>
    <property type="match status" value="1"/>
</dbReference>
<dbReference type="GO" id="GO:0009263">
    <property type="term" value="P:deoxyribonucleotide biosynthetic process"/>
    <property type="evidence" value="ECO:0007669"/>
    <property type="project" value="InterPro"/>
</dbReference>
<evidence type="ECO:0000256" key="13">
    <source>
        <dbReference type="ARBA" id="ARBA00047754"/>
    </source>
</evidence>
<dbReference type="Pfam" id="PF02867">
    <property type="entry name" value="Ribonuc_red_lgC"/>
    <property type="match status" value="1"/>
</dbReference>
<dbReference type="EC" id="1.17.4.1" evidence="3"/>
<keyword evidence="9" id="KW-1015">Disulfide bond</keyword>
<evidence type="ECO:0000256" key="5">
    <source>
        <dbReference type="ARBA" id="ARBA00022628"/>
    </source>
</evidence>
<gene>
    <name evidence="18" type="primary">26</name>
    <name evidence="18" type="ORF">DNAM5_26</name>
</gene>